<organism evidence="2 3">
    <name type="scientific">Phocoenobacter skyensis</name>
    <dbReference type="NCBI Taxonomy" id="97481"/>
    <lineage>
        <taxon>Bacteria</taxon>
        <taxon>Pseudomonadati</taxon>
        <taxon>Pseudomonadota</taxon>
        <taxon>Gammaproteobacteria</taxon>
        <taxon>Pasteurellales</taxon>
        <taxon>Pasteurellaceae</taxon>
        <taxon>Phocoenobacter</taxon>
    </lineage>
</organism>
<proteinExistence type="predicted"/>
<dbReference type="AlphaFoldDB" id="A0AAJ6N839"/>
<dbReference type="Proteomes" id="UP001236239">
    <property type="component" value="Unassembled WGS sequence"/>
</dbReference>
<sequence>MKTLITCIFVLSNFLISYANTQENPLIDKVNSEILKLEMMIDISNMQFEVAPIQGKKSFSVNDAPTFIDLKRKVSIDKNKIQHFFDALDVYSKIYYPYNIIILKPHLYDLVKVINKDNSYWSRNYNNIPIFKAISVEYLDGSHKNIETLVLSKSSVEKKYMVTDKDNGKEYSYSKTDNATEIEKIVLNSSFAEKNFVLENPKPIKSIKFTIDFPLENVETKTLSEKNKIIHTEFGDIKLIQMVNNKVVLEYPQTLSKLIKIRGIYKDGRILRDRSASSHTVLSEKQQQFVHQYLEMLKEAKKQIINKTIKTEKLLQQYINKHTPIQAPLKLKIRKSLTFSGELNEIDVLISKEMKIEKFTSTYKIKPLANKNHHLIAIDFNTGKQGILNSKGKWVVKPTFIRLFHKIANIYCGKMTENSDIAYFYLNPKTSKMEKLPYFIPFNTYYNDKKYVQITGSNSSNAKRGLLDITNMKVLLNPTVRDLDVNKYFYVETIKESSNKITNLYRFSDNKKILSFDQNEYSRIELADDRIILKKLIPTAISNAYSTKYYLLDQNGKRLNKMTIKDIESWSMKFHNGYLLVKDKNDKFMFIDKNAKKAPFDVSKYKDVEPFREGYARICKKFNKECGFINTKGKLVIPIKYGWGDRTFYKGYTRVALLNGQNLFLINQKGEKVADFPKFTEYERGRRNTKDENKTYWFDNRVFNYKGEETTERDGQ</sequence>
<evidence type="ECO:0000256" key="1">
    <source>
        <dbReference type="SAM" id="SignalP"/>
    </source>
</evidence>
<reference evidence="2" key="1">
    <citation type="journal article" date="2023" name="Front. Microbiol.">
        <title>Phylogeography and host specificity of Pasteurellaceae pathogenic to sea-farmed fish in the north-east Atlantic.</title>
        <authorList>
            <person name="Gulla S."/>
            <person name="Colquhoun D.J."/>
            <person name="Olsen A.B."/>
            <person name="Spilsberg B."/>
            <person name="Lagesen K."/>
            <person name="Aakesson C.P."/>
            <person name="Strom S."/>
            <person name="Manji F."/>
            <person name="Birkbeck T.H."/>
            <person name="Nilsen H.K."/>
        </authorList>
    </citation>
    <scope>NUCLEOTIDE SEQUENCE</scope>
    <source>
        <strain evidence="2">TW16_20</strain>
    </source>
</reference>
<dbReference type="EMBL" id="JASAYQ010000001">
    <property type="protein sequence ID" value="MDP8171950.1"/>
    <property type="molecule type" value="Genomic_DNA"/>
</dbReference>
<comment type="caution">
    <text evidence="2">The sequence shown here is derived from an EMBL/GenBank/DDBJ whole genome shotgun (WGS) entry which is preliminary data.</text>
</comment>
<feature type="signal peptide" evidence="1">
    <location>
        <begin position="1"/>
        <end position="19"/>
    </location>
</feature>
<evidence type="ECO:0000313" key="3">
    <source>
        <dbReference type="Proteomes" id="UP001236239"/>
    </source>
</evidence>
<protein>
    <submittedName>
        <fullName evidence="2">WG repeat-containing protein</fullName>
    </submittedName>
</protein>
<dbReference type="PANTHER" id="PTHR37841:SF1">
    <property type="entry name" value="DUF3298 DOMAIN-CONTAINING PROTEIN"/>
    <property type="match status" value="1"/>
</dbReference>
<dbReference type="PANTHER" id="PTHR37841">
    <property type="entry name" value="GLR2918 PROTEIN"/>
    <property type="match status" value="1"/>
</dbReference>
<dbReference type="RefSeq" id="WP_306374974.1">
    <property type="nucleotide sequence ID" value="NZ_JASAYL010000001.1"/>
</dbReference>
<accession>A0AAJ6N839</accession>
<name>A0AAJ6N839_9PAST</name>
<evidence type="ECO:0000313" key="2">
    <source>
        <dbReference type="EMBL" id="MDP8171950.1"/>
    </source>
</evidence>
<feature type="chain" id="PRO_5042548424" evidence="1">
    <location>
        <begin position="20"/>
        <end position="716"/>
    </location>
</feature>
<dbReference type="InterPro" id="IPR032774">
    <property type="entry name" value="WG_beta_rep"/>
</dbReference>
<dbReference type="Pfam" id="PF14903">
    <property type="entry name" value="WG_beta_rep"/>
    <property type="match status" value="2"/>
</dbReference>
<keyword evidence="1" id="KW-0732">Signal</keyword>
<gene>
    <name evidence="2" type="ORF">QJU93_01050</name>
</gene>